<dbReference type="PANTHER" id="PTHR43748">
    <property type="entry name" value="RIBOSE-5-PHOSPHATE ISOMERASE 3, CHLOROPLASTIC-RELATED"/>
    <property type="match status" value="1"/>
</dbReference>
<name>A0A7M2WX35_9BACT</name>
<gene>
    <name evidence="3 4" type="primary">rpiA</name>
    <name evidence="4" type="ORF">IPV69_23080</name>
</gene>
<dbReference type="EMBL" id="CP063458">
    <property type="protein sequence ID" value="QOV89070.1"/>
    <property type="molecule type" value="Genomic_DNA"/>
</dbReference>
<proteinExistence type="inferred from homology"/>
<accession>A0A7M2WX35</accession>
<organism evidence="4 5">
    <name type="scientific">Humisphaera borealis</name>
    <dbReference type="NCBI Taxonomy" id="2807512"/>
    <lineage>
        <taxon>Bacteria</taxon>
        <taxon>Pseudomonadati</taxon>
        <taxon>Planctomycetota</taxon>
        <taxon>Phycisphaerae</taxon>
        <taxon>Tepidisphaerales</taxon>
        <taxon>Tepidisphaeraceae</taxon>
        <taxon>Humisphaera</taxon>
    </lineage>
</organism>
<evidence type="ECO:0000256" key="2">
    <source>
        <dbReference type="ARBA" id="ARBA00023235"/>
    </source>
</evidence>
<comment type="pathway">
    <text evidence="3">Carbohydrate degradation; pentose phosphate pathway; D-ribose 5-phosphate from D-ribulose 5-phosphate (non-oxidative stage): step 1/1.</text>
</comment>
<evidence type="ECO:0000313" key="5">
    <source>
        <dbReference type="Proteomes" id="UP000593765"/>
    </source>
</evidence>
<comment type="subunit">
    <text evidence="3">Homodimer.</text>
</comment>
<comment type="catalytic activity">
    <reaction evidence="1 3">
        <text>aldehydo-D-ribose 5-phosphate = D-ribulose 5-phosphate</text>
        <dbReference type="Rhea" id="RHEA:14657"/>
        <dbReference type="ChEBI" id="CHEBI:58121"/>
        <dbReference type="ChEBI" id="CHEBI:58273"/>
        <dbReference type="EC" id="5.3.1.6"/>
    </reaction>
</comment>
<dbReference type="UniPathway" id="UPA00115">
    <property type="reaction ID" value="UER00412"/>
</dbReference>
<dbReference type="KEGG" id="hbs:IPV69_23080"/>
<dbReference type="SUPFAM" id="SSF75445">
    <property type="entry name" value="D-ribose-5-phosphate isomerase (RpiA), lid domain"/>
    <property type="match status" value="1"/>
</dbReference>
<sequence>MNPKQRAAEAAMNYVESGMVVGLGTGTTADEFLKALGKAIKAGKLTDIRGVPTSIQSERRARELEIPLVSLVEAPHPDVTIDGADEIDPNLDLIKGLGGALLREKIVAQNSAKLVIIADAGKVVEKLGTRAMLPIEIVQFSHEAHVPFIRNLGGEPTLRRAKDGAPFVTDNGNYIYDCRFADGIPDPHKVEQALRTRAGIVESGLFLSMATIAIISDDEHAEVCEREYVDDE</sequence>
<dbReference type="Pfam" id="PF06026">
    <property type="entry name" value="Rib_5-P_isom_A"/>
    <property type="match status" value="1"/>
</dbReference>
<dbReference type="InterPro" id="IPR004788">
    <property type="entry name" value="Ribose5P_isomerase_type_A"/>
</dbReference>
<dbReference type="AlphaFoldDB" id="A0A7M2WX35"/>
<dbReference type="Gene3D" id="3.30.70.260">
    <property type="match status" value="1"/>
</dbReference>
<feature type="binding site" evidence="3">
    <location>
        <position position="122"/>
    </location>
    <ligand>
        <name>substrate</name>
    </ligand>
</feature>
<feature type="binding site" evidence="3">
    <location>
        <begin position="82"/>
        <end position="85"/>
    </location>
    <ligand>
        <name>substrate</name>
    </ligand>
</feature>
<dbReference type="RefSeq" id="WP_206292088.1">
    <property type="nucleotide sequence ID" value="NZ_CP063458.1"/>
</dbReference>
<dbReference type="EC" id="5.3.1.6" evidence="3"/>
<evidence type="ECO:0000256" key="1">
    <source>
        <dbReference type="ARBA" id="ARBA00001713"/>
    </source>
</evidence>
<comment type="similarity">
    <text evidence="3">Belongs to the ribose 5-phosphate isomerase family.</text>
</comment>
<dbReference type="SUPFAM" id="SSF100950">
    <property type="entry name" value="NagB/RpiA/CoA transferase-like"/>
    <property type="match status" value="1"/>
</dbReference>
<feature type="active site" description="Proton acceptor" evidence="3">
    <location>
        <position position="104"/>
    </location>
</feature>
<dbReference type="NCBIfam" id="NF001924">
    <property type="entry name" value="PRK00702.1"/>
    <property type="match status" value="1"/>
</dbReference>
<protein>
    <recommendedName>
        <fullName evidence="3">Ribose-5-phosphate isomerase A</fullName>
        <ecNumber evidence="3">5.3.1.6</ecNumber>
    </recommendedName>
    <alternativeName>
        <fullName evidence="3">Phosphoriboisomerase A</fullName>
        <shortName evidence="3">PRI</shortName>
    </alternativeName>
</protein>
<dbReference type="NCBIfam" id="TIGR00021">
    <property type="entry name" value="rpiA"/>
    <property type="match status" value="1"/>
</dbReference>
<dbReference type="GO" id="GO:0009052">
    <property type="term" value="P:pentose-phosphate shunt, non-oxidative branch"/>
    <property type="evidence" value="ECO:0007669"/>
    <property type="project" value="UniProtKB-UniRule"/>
</dbReference>
<dbReference type="InterPro" id="IPR050262">
    <property type="entry name" value="Ribose-5P_isomerase"/>
</dbReference>
<feature type="binding site" evidence="3">
    <location>
        <begin position="95"/>
        <end position="98"/>
    </location>
    <ligand>
        <name>substrate</name>
    </ligand>
</feature>
<keyword evidence="2 3" id="KW-0413">Isomerase</keyword>
<dbReference type="InterPro" id="IPR020672">
    <property type="entry name" value="Ribose5P_isomerase_typA_subgr"/>
</dbReference>
<keyword evidence="5" id="KW-1185">Reference proteome</keyword>
<dbReference type="FunFam" id="3.40.50.1360:FF:000001">
    <property type="entry name" value="Ribose-5-phosphate isomerase A"/>
    <property type="match status" value="1"/>
</dbReference>
<comment type="function">
    <text evidence="3">Catalyzes the reversible conversion of ribose-5-phosphate to ribulose 5-phosphate.</text>
</comment>
<feature type="binding site" evidence="3">
    <location>
        <begin position="25"/>
        <end position="28"/>
    </location>
    <ligand>
        <name>substrate</name>
    </ligand>
</feature>
<dbReference type="PANTHER" id="PTHR43748:SF3">
    <property type="entry name" value="RIBOSE-5-PHOSPHATE ISOMERASE 3, CHLOROPLASTIC-RELATED"/>
    <property type="match status" value="1"/>
</dbReference>
<reference evidence="4 5" key="1">
    <citation type="submission" date="2020-10" db="EMBL/GenBank/DDBJ databases">
        <title>Wide distribution of Phycisphaera-like planctomycetes from WD2101 soil group in peatlands and genome analysis of the first cultivated representative.</title>
        <authorList>
            <person name="Dedysh S.N."/>
            <person name="Beletsky A.V."/>
            <person name="Ivanova A."/>
            <person name="Kulichevskaya I.S."/>
            <person name="Suzina N.E."/>
            <person name="Philippov D.A."/>
            <person name="Rakitin A.L."/>
            <person name="Mardanov A.V."/>
            <person name="Ravin N.V."/>
        </authorList>
    </citation>
    <scope>NUCLEOTIDE SEQUENCE [LARGE SCALE GENOMIC DNA]</scope>
    <source>
        <strain evidence="4 5">M1803</strain>
    </source>
</reference>
<dbReference type="CDD" id="cd01398">
    <property type="entry name" value="RPI_A"/>
    <property type="match status" value="1"/>
</dbReference>
<dbReference type="Proteomes" id="UP000593765">
    <property type="component" value="Chromosome"/>
</dbReference>
<dbReference type="GO" id="GO:0004751">
    <property type="term" value="F:ribose-5-phosphate isomerase activity"/>
    <property type="evidence" value="ECO:0007669"/>
    <property type="project" value="UniProtKB-UniRule"/>
</dbReference>
<dbReference type="InterPro" id="IPR037171">
    <property type="entry name" value="NagB/RpiA_transferase-like"/>
</dbReference>
<evidence type="ECO:0000313" key="4">
    <source>
        <dbReference type="EMBL" id="QOV89070.1"/>
    </source>
</evidence>
<dbReference type="Gene3D" id="3.40.50.1360">
    <property type="match status" value="1"/>
</dbReference>
<dbReference type="HAMAP" id="MF_00170">
    <property type="entry name" value="Rib_5P_isom_A"/>
    <property type="match status" value="1"/>
</dbReference>
<evidence type="ECO:0000256" key="3">
    <source>
        <dbReference type="HAMAP-Rule" id="MF_00170"/>
    </source>
</evidence>